<sequence>MFEEALRVAEIDLKTFISLGNELENDGTKTPPPKCLFFSNTARCASTLFGAMLQHNGHSIVIGEHPALSILSSGLKDQYWSEKVINYT</sequence>
<accession>A0A914ZDV6</accession>
<dbReference type="WBParaSite" id="PSU_v2.g9859.t1">
    <property type="protein sequence ID" value="PSU_v2.g9859.t1"/>
    <property type="gene ID" value="PSU_v2.g9859"/>
</dbReference>
<evidence type="ECO:0000313" key="2">
    <source>
        <dbReference type="WBParaSite" id="PSU_v2.g9859.t1"/>
    </source>
</evidence>
<name>A0A914ZDV6_9BILA</name>
<evidence type="ECO:0000313" key="1">
    <source>
        <dbReference type="Proteomes" id="UP000887577"/>
    </source>
</evidence>
<organism evidence="1 2">
    <name type="scientific">Panagrolaimus superbus</name>
    <dbReference type="NCBI Taxonomy" id="310955"/>
    <lineage>
        <taxon>Eukaryota</taxon>
        <taxon>Metazoa</taxon>
        <taxon>Ecdysozoa</taxon>
        <taxon>Nematoda</taxon>
        <taxon>Chromadorea</taxon>
        <taxon>Rhabditida</taxon>
        <taxon>Tylenchina</taxon>
        <taxon>Panagrolaimomorpha</taxon>
        <taxon>Panagrolaimoidea</taxon>
        <taxon>Panagrolaimidae</taxon>
        <taxon>Panagrolaimus</taxon>
    </lineage>
</organism>
<keyword evidence="1" id="KW-1185">Reference proteome</keyword>
<dbReference type="AlphaFoldDB" id="A0A914ZDV6"/>
<reference evidence="2" key="1">
    <citation type="submission" date="2022-11" db="UniProtKB">
        <authorList>
            <consortium name="WormBaseParasite"/>
        </authorList>
    </citation>
    <scope>IDENTIFICATION</scope>
</reference>
<protein>
    <submittedName>
        <fullName evidence="2">Uncharacterized protein</fullName>
    </submittedName>
</protein>
<proteinExistence type="predicted"/>
<dbReference type="Proteomes" id="UP000887577">
    <property type="component" value="Unplaced"/>
</dbReference>